<dbReference type="EMBL" id="BAAAMK010000001">
    <property type="protein sequence ID" value="GAA1942811.1"/>
    <property type="molecule type" value="Genomic_DNA"/>
</dbReference>
<evidence type="ECO:0000313" key="2">
    <source>
        <dbReference type="Proteomes" id="UP001499954"/>
    </source>
</evidence>
<protein>
    <submittedName>
        <fullName evidence="1">Uncharacterized protein</fullName>
    </submittedName>
</protein>
<sequence length="106" mass="11363">MSAQLEHIEAQRPMPSAASASAHMTHACMQAERASRHSCIIIGSMPCIGMSDDDIAPFIMSIVMFIAARSLPGFERRGMAADGSAALLRHVTSGRFGREDPSVTFV</sequence>
<reference evidence="1 2" key="1">
    <citation type="journal article" date="2019" name="Int. J. Syst. Evol. Microbiol.">
        <title>The Global Catalogue of Microorganisms (GCM) 10K type strain sequencing project: providing services to taxonomists for standard genome sequencing and annotation.</title>
        <authorList>
            <consortium name="The Broad Institute Genomics Platform"/>
            <consortium name="The Broad Institute Genome Sequencing Center for Infectious Disease"/>
            <person name="Wu L."/>
            <person name="Ma J."/>
        </authorList>
    </citation>
    <scope>NUCLEOTIDE SEQUENCE [LARGE SCALE GENOMIC DNA]</scope>
    <source>
        <strain evidence="1 2">JCM 13584</strain>
    </source>
</reference>
<name>A0ABN2Q389_9MICO</name>
<dbReference type="Proteomes" id="UP001499954">
    <property type="component" value="Unassembled WGS sequence"/>
</dbReference>
<comment type="caution">
    <text evidence="1">The sequence shown here is derived from an EMBL/GenBank/DDBJ whole genome shotgun (WGS) entry which is preliminary data.</text>
</comment>
<organism evidence="1 2">
    <name type="scientific">Agromyces allii</name>
    <dbReference type="NCBI Taxonomy" id="393607"/>
    <lineage>
        <taxon>Bacteria</taxon>
        <taxon>Bacillati</taxon>
        <taxon>Actinomycetota</taxon>
        <taxon>Actinomycetes</taxon>
        <taxon>Micrococcales</taxon>
        <taxon>Microbacteriaceae</taxon>
        <taxon>Agromyces</taxon>
    </lineage>
</organism>
<evidence type="ECO:0000313" key="1">
    <source>
        <dbReference type="EMBL" id="GAA1942811.1"/>
    </source>
</evidence>
<gene>
    <name evidence="1" type="ORF">GCM10009717_06490</name>
</gene>
<proteinExistence type="predicted"/>
<keyword evidence="2" id="KW-1185">Reference proteome</keyword>
<accession>A0ABN2Q389</accession>